<protein>
    <submittedName>
        <fullName evidence="4">ZP domain-containing protein</fullName>
    </submittedName>
</protein>
<dbReference type="AlphaFoldDB" id="A0A7I4YA13"/>
<evidence type="ECO:0000256" key="1">
    <source>
        <dbReference type="ARBA" id="ARBA00022729"/>
    </source>
</evidence>
<dbReference type="Proteomes" id="UP000025227">
    <property type="component" value="Unplaced"/>
</dbReference>
<dbReference type="WBParaSite" id="HCON_00072040-00001">
    <property type="protein sequence ID" value="HCON_00072040-00001"/>
    <property type="gene ID" value="HCON_00072040"/>
</dbReference>
<dbReference type="OrthoDB" id="5788531at2759"/>
<dbReference type="PANTHER" id="PTHR22907:SF59">
    <property type="entry name" value="CUTICLIN-LIKE PROTEIN 19"/>
    <property type="match status" value="1"/>
</dbReference>
<evidence type="ECO:0000256" key="2">
    <source>
        <dbReference type="SAM" id="SignalP"/>
    </source>
</evidence>
<keyword evidence="3" id="KW-1185">Reference proteome</keyword>
<dbReference type="InterPro" id="IPR051962">
    <property type="entry name" value="Cuticlin"/>
</dbReference>
<proteinExistence type="predicted"/>
<reference evidence="4" key="1">
    <citation type="submission" date="2020-12" db="UniProtKB">
        <authorList>
            <consortium name="WormBaseParasite"/>
        </authorList>
    </citation>
    <scope>IDENTIFICATION</scope>
    <source>
        <strain evidence="4">MHco3</strain>
    </source>
</reference>
<evidence type="ECO:0000313" key="3">
    <source>
        <dbReference type="Proteomes" id="UP000025227"/>
    </source>
</evidence>
<sequence length="227" mass="25215">MLIALLALMSSTLCADEEYAALMRSDVTTRVLPLEITVNSTEPVNATCSFTLHRASCKNPALTPKDKISWYTRICFEWKCNAAYHAMRVDSCWVGTKKSPVYLVKPDGCTAESALLHTPSYASFSRAISVGWLSIRQAGVSQLLVSCHITLCHFCDEYCRETTPPRPCRDAAGKHYGRMWNESVAVERLCNPPLIETTMADMIVTNGVLSNSIQNLAIILVFVYLIL</sequence>
<feature type="chain" id="PRO_5029546261" evidence="2">
    <location>
        <begin position="16"/>
        <end position="227"/>
    </location>
</feature>
<organism evidence="3 4">
    <name type="scientific">Haemonchus contortus</name>
    <name type="common">Barber pole worm</name>
    <dbReference type="NCBI Taxonomy" id="6289"/>
    <lineage>
        <taxon>Eukaryota</taxon>
        <taxon>Metazoa</taxon>
        <taxon>Ecdysozoa</taxon>
        <taxon>Nematoda</taxon>
        <taxon>Chromadorea</taxon>
        <taxon>Rhabditida</taxon>
        <taxon>Rhabditina</taxon>
        <taxon>Rhabditomorpha</taxon>
        <taxon>Strongyloidea</taxon>
        <taxon>Trichostrongylidae</taxon>
        <taxon>Haemonchus</taxon>
    </lineage>
</organism>
<dbReference type="PANTHER" id="PTHR22907">
    <property type="entry name" value="GH04558P"/>
    <property type="match status" value="1"/>
</dbReference>
<feature type="signal peptide" evidence="2">
    <location>
        <begin position="1"/>
        <end position="15"/>
    </location>
</feature>
<name>A0A7I4YA13_HAECO</name>
<accession>A0A7I4YA13</accession>
<evidence type="ECO:0000313" key="4">
    <source>
        <dbReference type="WBParaSite" id="HCON_00072040-00001"/>
    </source>
</evidence>
<dbReference type="OMA" id="YAMRVES"/>
<keyword evidence="1 2" id="KW-0732">Signal</keyword>